<dbReference type="GO" id="GO:0000987">
    <property type="term" value="F:cis-regulatory region sequence-specific DNA binding"/>
    <property type="evidence" value="ECO:0007669"/>
    <property type="project" value="InterPro"/>
</dbReference>
<dbReference type="GO" id="GO:0045944">
    <property type="term" value="P:positive regulation of transcription by RNA polymerase II"/>
    <property type="evidence" value="ECO:0007669"/>
    <property type="project" value="InterPro"/>
</dbReference>
<keyword evidence="5" id="KW-0539">Nucleus</keyword>
<feature type="region of interest" description="Disordered" evidence="7">
    <location>
        <begin position="158"/>
        <end position="177"/>
    </location>
</feature>
<evidence type="ECO:0000256" key="1">
    <source>
        <dbReference type="ARBA" id="ARBA00004123"/>
    </source>
</evidence>
<evidence type="ECO:0000259" key="8">
    <source>
        <dbReference type="PROSITE" id="PS50066"/>
    </source>
</evidence>
<evidence type="ECO:0000256" key="7">
    <source>
        <dbReference type="SAM" id="MobiDB-lite"/>
    </source>
</evidence>
<dbReference type="InterPro" id="IPR050142">
    <property type="entry name" value="MADS-box/MEF2_TF"/>
</dbReference>
<dbReference type="CDD" id="cd00266">
    <property type="entry name" value="MADS_SRF_like"/>
    <property type="match status" value="1"/>
</dbReference>
<evidence type="ECO:0000256" key="3">
    <source>
        <dbReference type="ARBA" id="ARBA00023125"/>
    </source>
</evidence>
<dbReference type="PANTHER" id="PTHR48019">
    <property type="entry name" value="SERUM RESPONSE FACTOR HOMOLOG"/>
    <property type="match status" value="1"/>
</dbReference>
<dbReference type="InterPro" id="IPR002100">
    <property type="entry name" value="TF_MADSbox"/>
</dbReference>
<sequence length="255" mass="29110">MTRKKVKLAYITNDSSRKATFKKRKKGLLKKVSELSTLCDIKTCAIIYSPYDTQPEVWPSPMEVQNIISKFKMMPEMDQSKKMVNQESFLRQRIAKSEEQLKKQQRDNREKEMTQVMYRSLVGEGLQNLNIVDLNDLGWVIDKSIKEIDEKIKSLLEQQAVPPPPPPPPPPAAAAPSPQVVTITSHASRTTKQDMFNDEAAARSTNTDLATDSSQSQQWLMDLLKSNDNMGFGRNDDMLPYSLHTNNFWSNFPFP</sequence>
<dbReference type="SUPFAM" id="SSF55455">
    <property type="entry name" value="SRF-like"/>
    <property type="match status" value="1"/>
</dbReference>
<dbReference type="EMBL" id="JAZDWU010000003">
    <property type="protein sequence ID" value="KAL0007380.1"/>
    <property type="molecule type" value="Genomic_DNA"/>
</dbReference>
<keyword evidence="4" id="KW-0804">Transcription</keyword>
<dbReference type="SMART" id="SM00432">
    <property type="entry name" value="MADS"/>
    <property type="match status" value="1"/>
</dbReference>
<evidence type="ECO:0000256" key="5">
    <source>
        <dbReference type="ARBA" id="ARBA00023242"/>
    </source>
</evidence>
<evidence type="ECO:0000256" key="4">
    <source>
        <dbReference type="ARBA" id="ARBA00023163"/>
    </source>
</evidence>
<gene>
    <name evidence="9" type="ORF">SO802_008882</name>
</gene>
<name>A0AAW2D9V3_9ROSI</name>
<reference evidence="9 10" key="1">
    <citation type="submission" date="2024-01" db="EMBL/GenBank/DDBJ databases">
        <title>A telomere-to-telomere, gap-free genome of sweet tea (Lithocarpus litseifolius).</title>
        <authorList>
            <person name="Zhou J."/>
        </authorList>
    </citation>
    <scope>NUCLEOTIDE SEQUENCE [LARGE SCALE GENOMIC DNA]</scope>
    <source>
        <strain evidence="9">Zhou-2022a</strain>
        <tissue evidence="9">Leaf</tissue>
    </source>
</reference>
<dbReference type="InterPro" id="IPR033897">
    <property type="entry name" value="SRF-like_MADS-box"/>
</dbReference>
<evidence type="ECO:0000313" key="10">
    <source>
        <dbReference type="Proteomes" id="UP001459277"/>
    </source>
</evidence>
<proteinExistence type="predicted"/>
<dbReference type="Pfam" id="PF00319">
    <property type="entry name" value="SRF-TF"/>
    <property type="match status" value="1"/>
</dbReference>
<dbReference type="GO" id="GO:0005634">
    <property type="term" value="C:nucleus"/>
    <property type="evidence" value="ECO:0007669"/>
    <property type="project" value="UniProtKB-SubCell"/>
</dbReference>
<protein>
    <recommendedName>
        <fullName evidence="8">MADS-box domain-containing protein</fullName>
    </recommendedName>
</protein>
<dbReference type="FunFam" id="3.40.1810.10:FF:000018">
    <property type="entry name" value="agamous-like MADS-box protein AGL80"/>
    <property type="match status" value="1"/>
</dbReference>
<evidence type="ECO:0000256" key="2">
    <source>
        <dbReference type="ARBA" id="ARBA00023015"/>
    </source>
</evidence>
<keyword evidence="2" id="KW-0805">Transcription regulation</keyword>
<keyword evidence="10" id="KW-1185">Reference proteome</keyword>
<dbReference type="AlphaFoldDB" id="A0AAW2D9V3"/>
<dbReference type="GO" id="GO:0046983">
    <property type="term" value="F:protein dimerization activity"/>
    <property type="evidence" value="ECO:0007669"/>
    <property type="project" value="InterPro"/>
</dbReference>
<dbReference type="InterPro" id="IPR036879">
    <property type="entry name" value="TF_MADSbox_sf"/>
</dbReference>
<dbReference type="Gene3D" id="3.40.1810.10">
    <property type="entry name" value="Transcription factor, MADS-box"/>
    <property type="match status" value="1"/>
</dbReference>
<dbReference type="PRINTS" id="PR00404">
    <property type="entry name" value="MADSDOMAIN"/>
</dbReference>
<dbReference type="PROSITE" id="PS50066">
    <property type="entry name" value="MADS_BOX_2"/>
    <property type="match status" value="1"/>
</dbReference>
<feature type="domain" description="MADS-box" evidence="8">
    <location>
        <begin position="1"/>
        <end position="49"/>
    </location>
</feature>
<feature type="compositionally biased region" description="Pro residues" evidence="7">
    <location>
        <begin position="161"/>
        <end position="173"/>
    </location>
</feature>
<dbReference type="Proteomes" id="UP001459277">
    <property type="component" value="Unassembled WGS sequence"/>
</dbReference>
<feature type="coiled-coil region" evidence="6">
    <location>
        <begin position="87"/>
        <end position="114"/>
    </location>
</feature>
<evidence type="ECO:0000313" key="9">
    <source>
        <dbReference type="EMBL" id="KAL0007380.1"/>
    </source>
</evidence>
<keyword evidence="3" id="KW-0238">DNA-binding</keyword>
<evidence type="ECO:0000256" key="6">
    <source>
        <dbReference type="SAM" id="Coils"/>
    </source>
</evidence>
<organism evidence="9 10">
    <name type="scientific">Lithocarpus litseifolius</name>
    <dbReference type="NCBI Taxonomy" id="425828"/>
    <lineage>
        <taxon>Eukaryota</taxon>
        <taxon>Viridiplantae</taxon>
        <taxon>Streptophyta</taxon>
        <taxon>Embryophyta</taxon>
        <taxon>Tracheophyta</taxon>
        <taxon>Spermatophyta</taxon>
        <taxon>Magnoliopsida</taxon>
        <taxon>eudicotyledons</taxon>
        <taxon>Gunneridae</taxon>
        <taxon>Pentapetalae</taxon>
        <taxon>rosids</taxon>
        <taxon>fabids</taxon>
        <taxon>Fagales</taxon>
        <taxon>Fagaceae</taxon>
        <taxon>Lithocarpus</taxon>
    </lineage>
</organism>
<dbReference type="GO" id="GO:0000981">
    <property type="term" value="F:DNA-binding transcription factor activity, RNA polymerase II-specific"/>
    <property type="evidence" value="ECO:0007669"/>
    <property type="project" value="InterPro"/>
</dbReference>
<accession>A0AAW2D9V3</accession>
<keyword evidence="6" id="KW-0175">Coiled coil</keyword>
<comment type="subcellular location">
    <subcellularLocation>
        <location evidence="1">Nucleus</location>
    </subcellularLocation>
</comment>
<comment type="caution">
    <text evidence="9">The sequence shown here is derived from an EMBL/GenBank/DDBJ whole genome shotgun (WGS) entry which is preliminary data.</text>
</comment>